<feature type="region of interest" description="Disordered" evidence="1">
    <location>
        <begin position="1"/>
        <end position="20"/>
    </location>
</feature>
<organism evidence="2 3">
    <name type="scientific">Pelobates cultripes</name>
    <name type="common">Western spadefoot toad</name>
    <dbReference type="NCBI Taxonomy" id="61616"/>
    <lineage>
        <taxon>Eukaryota</taxon>
        <taxon>Metazoa</taxon>
        <taxon>Chordata</taxon>
        <taxon>Craniata</taxon>
        <taxon>Vertebrata</taxon>
        <taxon>Euteleostomi</taxon>
        <taxon>Amphibia</taxon>
        <taxon>Batrachia</taxon>
        <taxon>Anura</taxon>
        <taxon>Pelobatoidea</taxon>
        <taxon>Pelobatidae</taxon>
        <taxon>Pelobates</taxon>
    </lineage>
</organism>
<dbReference type="Proteomes" id="UP001295444">
    <property type="component" value="Chromosome 07"/>
</dbReference>
<proteinExistence type="predicted"/>
<name>A0AAD1SL50_PELCU</name>
<accession>A0AAD1SL50</accession>
<protein>
    <submittedName>
        <fullName evidence="2">Uncharacterized protein</fullName>
    </submittedName>
</protein>
<sequence length="56" mass="6295">MAAVFSQSKPRHTQSEALQLSPTEQAWWRLEKFIEALGPCGDTPAAHITSTRRRNS</sequence>
<dbReference type="EMBL" id="OW240918">
    <property type="protein sequence ID" value="CAH2305208.1"/>
    <property type="molecule type" value="Genomic_DNA"/>
</dbReference>
<dbReference type="AlphaFoldDB" id="A0AAD1SL50"/>
<reference evidence="2" key="1">
    <citation type="submission" date="2022-03" db="EMBL/GenBank/DDBJ databases">
        <authorList>
            <person name="Alioto T."/>
            <person name="Alioto T."/>
            <person name="Gomez Garrido J."/>
        </authorList>
    </citation>
    <scope>NUCLEOTIDE SEQUENCE</scope>
</reference>
<keyword evidence="3" id="KW-1185">Reference proteome</keyword>
<evidence type="ECO:0000313" key="3">
    <source>
        <dbReference type="Proteomes" id="UP001295444"/>
    </source>
</evidence>
<evidence type="ECO:0000313" key="2">
    <source>
        <dbReference type="EMBL" id="CAH2305208.1"/>
    </source>
</evidence>
<evidence type="ECO:0000256" key="1">
    <source>
        <dbReference type="SAM" id="MobiDB-lite"/>
    </source>
</evidence>
<gene>
    <name evidence="2" type="ORF">PECUL_23A055699</name>
</gene>